<comment type="caution">
    <text evidence="2">The sequence shown here is derived from an EMBL/GenBank/DDBJ whole genome shotgun (WGS) entry which is preliminary data.</text>
</comment>
<dbReference type="GeneID" id="87875786"/>
<gene>
    <name evidence="2" type="ORF">B0T23DRAFT_395039</name>
</gene>
<accession>A0AAJ0IAX3</accession>
<evidence type="ECO:0000313" key="2">
    <source>
        <dbReference type="EMBL" id="KAK3494980.1"/>
    </source>
</evidence>
<feature type="compositionally biased region" description="Polar residues" evidence="1">
    <location>
        <begin position="100"/>
        <end position="109"/>
    </location>
</feature>
<proteinExistence type="predicted"/>
<dbReference type="AlphaFoldDB" id="A0AAJ0IAX3"/>
<reference evidence="2 3" key="1">
    <citation type="journal article" date="2023" name="Mol. Phylogenet. Evol.">
        <title>Genome-scale phylogeny and comparative genomics of the fungal order Sordariales.</title>
        <authorList>
            <person name="Hensen N."/>
            <person name="Bonometti L."/>
            <person name="Westerberg I."/>
            <person name="Brannstrom I.O."/>
            <person name="Guillou S."/>
            <person name="Cros-Aarteil S."/>
            <person name="Calhoun S."/>
            <person name="Haridas S."/>
            <person name="Kuo A."/>
            <person name="Mondo S."/>
            <person name="Pangilinan J."/>
            <person name="Riley R."/>
            <person name="LaButti K."/>
            <person name="Andreopoulos B."/>
            <person name="Lipzen A."/>
            <person name="Chen C."/>
            <person name="Yan M."/>
            <person name="Daum C."/>
            <person name="Ng V."/>
            <person name="Clum A."/>
            <person name="Steindorff A."/>
            <person name="Ohm R.A."/>
            <person name="Martin F."/>
            <person name="Silar P."/>
            <person name="Natvig D.O."/>
            <person name="Lalanne C."/>
            <person name="Gautier V."/>
            <person name="Ament-Velasquez S.L."/>
            <person name="Kruys A."/>
            <person name="Hutchinson M.I."/>
            <person name="Powell A.J."/>
            <person name="Barry K."/>
            <person name="Miller A.N."/>
            <person name="Grigoriev I.V."/>
            <person name="Debuchy R."/>
            <person name="Gladieux P."/>
            <person name="Hiltunen Thoren M."/>
            <person name="Johannesson H."/>
        </authorList>
    </citation>
    <scope>NUCLEOTIDE SEQUENCE [LARGE SCALE GENOMIC DNA]</scope>
    <source>
        <strain evidence="2 3">FGSC 10403</strain>
    </source>
</reference>
<dbReference type="RefSeq" id="XP_062694409.1">
    <property type="nucleotide sequence ID" value="XM_062838164.1"/>
</dbReference>
<feature type="compositionally biased region" description="Low complexity" evidence="1">
    <location>
        <begin position="82"/>
        <end position="91"/>
    </location>
</feature>
<name>A0AAJ0IAX3_9PEZI</name>
<evidence type="ECO:0000256" key="1">
    <source>
        <dbReference type="SAM" id="MobiDB-lite"/>
    </source>
</evidence>
<keyword evidence="3" id="KW-1185">Reference proteome</keyword>
<dbReference type="Proteomes" id="UP001285908">
    <property type="component" value="Unassembled WGS sequence"/>
</dbReference>
<dbReference type="EMBL" id="JAULSX010000003">
    <property type="protein sequence ID" value="KAK3494980.1"/>
    <property type="molecule type" value="Genomic_DNA"/>
</dbReference>
<sequence>MLGYAVLSHAYAQCWMTKTPTHQETNRPVSGMQLELKTADVQDVDNDARKNRAAPPSVSRELVGGILAMKNTPPQKTPTTPPMNGTQTTTTASHIKEKYPSSQLFTSVTPHLLGRDHR</sequence>
<protein>
    <submittedName>
        <fullName evidence="2">Uncharacterized protein</fullName>
    </submittedName>
</protein>
<organism evidence="2 3">
    <name type="scientific">Neurospora hispaniola</name>
    <dbReference type="NCBI Taxonomy" id="588809"/>
    <lineage>
        <taxon>Eukaryota</taxon>
        <taxon>Fungi</taxon>
        <taxon>Dikarya</taxon>
        <taxon>Ascomycota</taxon>
        <taxon>Pezizomycotina</taxon>
        <taxon>Sordariomycetes</taxon>
        <taxon>Sordariomycetidae</taxon>
        <taxon>Sordariales</taxon>
        <taxon>Sordariaceae</taxon>
        <taxon>Neurospora</taxon>
    </lineage>
</organism>
<feature type="region of interest" description="Disordered" evidence="1">
    <location>
        <begin position="69"/>
        <end position="118"/>
    </location>
</feature>
<evidence type="ECO:0000313" key="3">
    <source>
        <dbReference type="Proteomes" id="UP001285908"/>
    </source>
</evidence>